<dbReference type="PANTHER" id="PTHR21666:SF270">
    <property type="entry name" value="MUREIN HYDROLASE ACTIVATOR ENVC"/>
    <property type="match status" value="1"/>
</dbReference>
<dbReference type="InterPro" id="IPR016047">
    <property type="entry name" value="M23ase_b-sheet_dom"/>
</dbReference>
<dbReference type="InterPro" id="IPR050570">
    <property type="entry name" value="Cell_wall_metabolism_enzyme"/>
</dbReference>
<dbReference type="AlphaFoldDB" id="A0A9D2Q8S0"/>
<dbReference type="Gene3D" id="2.70.70.10">
    <property type="entry name" value="Glucose Permease (Domain IIA)"/>
    <property type="match status" value="1"/>
</dbReference>
<dbReference type="EMBL" id="DWVY01000044">
    <property type="protein sequence ID" value="HJC74973.1"/>
    <property type="molecule type" value="Genomic_DNA"/>
</dbReference>
<dbReference type="CDD" id="cd12797">
    <property type="entry name" value="M23_peptidase"/>
    <property type="match status" value="1"/>
</dbReference>
<evidence type="ECO:0000256" key="1">
    <source>
        <dbReference type="SAM" id="MobiDB-lite"/>
    </source>
</evidence>
<proteinExistence type="predicted"/>
<reference evidence="4" key="2">
    <citation type="submission" date="2021-04" db="EMBL/GenBank/DDBJ databases">
        <authorList>
            <person name="Gilroy R."/>
        </authorList>
    </citation>
    <scope>NUCLEOTIDE SEQUENCE</scope>
    <source>
        <strain evidence="4">CHK196-7946</strain>
    </source>
</reference>
<accession>A0A9D2Q8S0</accession>
<keyword evidence="2" id="KW-0812">Transmembrane</keyword>
<protein>
    <submittedName>
        <fullName evidence="4">M23 family metallopeptidase</fullName>
    </submittedName>
</protein>
<dbReference type="GO" id="GO:0004222">
    <property type="term" value="F:metalloendopeptidase activity"/>
    <property type="evidence" value="ECO:0007669"/>
    <property type="project" value="TreeGrafter"/>
</dbReference>
<dbReference type="Proteomes" id="UP000823902">
    <property type="component" value="Unassembled WGS sequence"/>
</dbReference>
<feature type="transmembrane region" description="Helical" evidence="2">
    <location>
        <begin position="12"/>
        <end position="35"/>
    </location>
</feature>
<keyword evidence="2" id="KW-1133">Transmembrane helix</keyword>
<comment type="caution">
    <text evidence="4">The sequence shown here is derived from an EMBL/GenBank/DDBJ whole genome shotgun (WGS) entry which is preliminary data.</text>
</comment>
<evidence type="ECO:0000313" key="5">
    <source>
        <dbReference type="Proteomes" id="UP000823902"/>
    </source>
</evidence>
<evidence type="ECO:0000259" key="3">
    <source>
        <dbReference type="Pfam" id="PF01551"/>
    </source>
</evidence>
<feature type="domain" description="M23ase beta-sheet core" evidence="3">
    <location>
        <begin position="173"/>
        <end position="266"/>
    </location>
</feature>
<dbReference type="Pfam" id="PF01551">
    <property type="entry name" value="Peptidase_M23"/>
    <property type="match status" value="1"/>
</dbReference>
<name>A0A9D2Q8S0_9FIRM</name>
<feature type="region of interest" description="Disordered" evidence="1">
    <location>
        <begin position="50"/>
        <end position="125"/>
    </location>
</feature>
<sequence>MNKNERPSFLKGKGAAVGIVICFVAVIALVGAYTFSNYQKDIDEQVAKAEEQAEKLTEDMETEDTTEGITEETTTDDIVLPEQESSIQEDAENGGQSQSSGEGNNADAQSDTSGESAGTDNSAAAAAGDTSDVWFSEDSILAWPASGAVIMNYSMDQTVFFQTLEQYKYNPAMIISGEVGETIGASAAGIVTNIEETAQTGTTVTLDMGNGYSAVYGQLSDVPVAVGDYVEAGGSLGTLSEPTKYYSVEGPNLYFEVLKDGEPVDPLNFME</sequence>
<gene>
    <name evidence="4" type="ORF">H9697_08525</name>
</gene>
<feature type="compositionally biased region" description="Low complexity" evidence="1">
    <location>
        <begin position="93"/>
        <end position="105"/>
    </location>
</feature>
<dbReference type="SUPFAM" id="SSF51261">
    <property type="entry name" value="Duplicated hybrid motif"/>
    <property type="match status" value="1"/>
</dbReference>
<reference evidence="4" key="1">
    <citation type="journal article" date="2021" name="PeerJ">
        <title>Extensive microbial diversity within the chicken gut microbiome revealed by metagenomics and culture.</title>
        <authorList>
            <person name="Gilroy R."/>
            <person name="Ravi A."/>
            <person name="Getino M."/>
            <person name="Pursley I."/>
            <person name="Horton D.L."/>
            <person name="Alikhan N.F."/>
            <person name="Baker D."/>
            <person name="Gharbi K."/>
            <person name="Hall N."/>
            <person name="Watson M."/>
            <person name="Adriaenssens E.M."/>
            <person name="Foster-Nyarko E."/>
            <person name="Jarju S."/>
            <person name="Secka A."/>
            <person name="Antonio M."/>
            <person name="Oren A."/>
            <person name="Chaudhuri R.R."/>
            <person name="La Ragione R."/>
            <person name="Hildebrand F."/>
            <person name="Pallen M.J."/>
        </authorList>
    </citation>
    <scope>NUCLEOTIDE SEQUENCE</scope>
    <source>
        <strain evidence="4">CHK196-7946</strain>
    </source>
</reference>
<organism evidence="4 5">
    <name type="scientific">Candidatus Mediterraneibacter faecavium</name>
    <dbReference type="NCBI Taxonomy" id="2838668"/>
    <lineage>
        <taxon>Bacteria</taxon>
        <taxon>Bacillati</taxon>
        <taxon>Bacillota</taxon>
        <taxon>Clostridia</taxon>
        <taxon>Lachnospirales</taxon>
        <taxon>Lachnospiraceae</taxon>
        <taxon>Mediterraneibacter</taxon>
    </lineage>
</organism>
<keyword evidence="2" id="KW-0472">Membrane</keyword>
<dbReference type="PANTHER" id="PTHR21666">
    <property type="entry name" value="PEPTIDASE-RELATED"/>
    <property type="match status" value="1"/>
</dbReference>
<feature type="compositionally biased region" description="Acidic residues" evidence="1">
    <location>
        <begin position="59"/>
        <end position="75"/>
    </location>
</feature>
<feature type="compositionally biased region" description="Low complexity" evidence="1">
    <location>
        <begin position="116"/>
        <end position="125"/>
    </location>
</feature>
<evidence type="ECO:0000256" key="2">
    <source>
        <dbReference type="SAM" id="Phobius"/>
    </source>
</evidence>
<dbReference type="InterPro" id="IPR011055">
    <property type="entry name" value="Dup_hybrid_motif"/>
</dbReference>
<feature type="compositionally biased region" description="Polar residues" evidence="1">
    <location>
        <begin position="106"/>
        <end position="115"/>
    </location>
</feature>
<evidence type="ECO:0000313" key="4">
    <source>
        <dbReference type="EMBL" id="HJC74973.1"/>
    </source>
</evidence>